<dbReference type="RefSeq" id="WP_074999120.1">
    <property type="nucleotide sequence ID" value="NZ_FOGO01000002.1"/>
</dbReference>
<dbReference type="CDD" id="cd03034">
    <property type="entry name" value="ArsC_ArsC"/>
    <property type="match status" value="1"/>
</dbReference>
<dbReference type="AlphaFoldDB" id="A0A1H9Q3J5"/>
<dbReference type="EMBL" id="FOGO01000002">
    <property type="protein sequence ID" value="SER54443.1"/>
    <property type="molecule type" value="Genomic_DNA"/>
</dbReference>
<evidence type="ECO:0000256" key="3">
    <source>
        <dbReference type="ARBA" id="ARBA00038969"/>
    </source>
</evidence>
<keyword evidence="2" id="KW-0560">Oxidoreductase</keyword>
<reference evidence="6" key="1">
    <citation type="submission" date="2016-10" db="EMBL/GenBank/DDBJ databases">
        <authorList>
            <person name="Varghese N."/>
            <person name="Submissions S."/>
        </authorList>
    </citation>
    <scope>NUCLEOTIDE SEQUENCE [LARGE SCALE GENOMIC DNA]</scope>
    <source>
        <strain evidence="6">CGMCC 4.6825</strain>
    </source>
</reference>
<name>A0A1H9Q3J5_9ACTN</name>
<dbReference type="InterPro" id="IPR006659">
    <property type="entry name" value="Arsenate_reductase"/>
</dbReference>
<dbReference type="SUPFAM" id="SSF52833">
    <property type="entry name" value="Thioredoxin-like"/>
    <property type="match status" value="1"/>
</dbReference>
<dbReference type="PANTHER" id="PTHR30041:SF5">
    <property type="entry name" value="ARSENATE REDUCTASE-RELATED"/>
    <property type="match status" value="1"/>
</dbReference>
<dbReference type="InterPro" id="IPR006660">
    <property type="entry name" value="Arsenate_reductase-like"/>
</dbReference>
<dbReference type="EC" id="1.20.4.1" evidence="3"/>
<dbReference type="Pfam" id="PF03960">
    <property type="entry name" value="ArsC"/>
    <property type="match status" value="1"/>
</dbReference>
<evidence type="ECO:0000313" key="5">
    <source>
        <dbReference type="EMBL" id="SER54443.1"/>
    </source>
</evidence>
<keyword evidence="6" id="KW-1185">Reference proteome</keyword>
<gene>
    <name evidence="5" type="ORF">SAMN05421870_102411</name>
</gene>
<protein>
    <recommendedName>
        <fullName evidence="3">arsenate reductase (glutathione/glutaredoxin)</fullName>
        <ecNumber evidence="3">1.20.4.1</ecNumber>
    </recommendedName>
</protein>
<evidence type="ECO:0000313" key="6">
    <source>
        <dbReference type="Proteomes" id="UP000182841"/>
    </source>
</evidence>
<dbReference type="OrthoDB" id="9790554at2"/>
<proteinExistence type="inferred from homology"/>
<organism evidence="5 6">
    <name type="scientific">Streptomyces qinglanensis</name>
    <dbReference type="NCBI Taxonomy" id="943816"/>
    <lineage>
        <taxon>Bacteria</taxon>
        <taxon>Bacillati</taxon>
        <taxon>Actinomycetota</taxon>
        <taxon>Actinomycetes</taxon>
        <taxon>Kitasatosporales</taxon>
        <taxon>Streptomycetaceae</taxon>
        <taxon>Streptomyces</taxon>
    </lineage>
</organism>
<dbReference type="InterPro" id="IPR036249">
    <property type="entry name" value="Thioredoxin-like_sf"/>
</dbReference>
<dbReference type="PROSITE" id="PS51353">
    <property type="entry name" value="ARSC"/>
    <property type="match status" value="1"/>
</dbReference>
<comment type="similarity">
    <text evidence="1 4">Belongs to the ArsC family.</text>
</comment>
<dbReference type="STRING" id="943816.AN217_02880"/>
<dbReference type="Proteomes" id="UP000182841">
    <property type="component" value="Unassembled WGS sequence"/>
</dbReference>
<dbReference type="NCBIfam" id="TIGR00014">
    <property type="entry name" value="arsC"/>
    <property type="match status" value="1"/>
</dbReference>
<dbReference type="Gene3D" id="3.40.30.10">
    <property type="entry name" value="Glutaredoxin"/>
    <property type="match status" value="1"/>
</dbReference>
<evidence type="ECO:0000256" key="4">
    <source>
        <dbReference type="PROSITE-ProRule" id="PRU01282"/>
    </source>
</evidence>
<sequence>MAKTATLYHNTRCGTSRKVLALLEDAGYDIEIVEYLKTPPDADTLRGLISDAGIRTADAVRTKEAAYQELGLGRPEVTDAELIKAMTTHPALIQRPFVVTDKGTRLARPADVANEVL</sequence>
<dbReference type="PANTHER" id="PTHR30041">
    <property type="entry name" value="ARSENATE REDUCTASE"/>
    <property type="match status" value="1"/>
</dbReference>
<accession>A0A1H9Q3J5</accession>
<evidence type="ECO:0000256" key="2">
    <source>
        <dbReference type="ARBA" id="ARBA00023002"/>
    </source>
</evidence>
<dbReference type="GO" id="GO:0046685">
    <property type="term" value="P:response to arsenic-containing substance"/>
    <property type="evidence" value="ECO:0007669"/>
    <property type="project" value="TreeGrafter"/>
</dbReference>
<dbReference type="GO" id="GO:0008794">
    <property type="term" value="F:arsenate reductase (glutaredoxin) activity"/>
    <property type="evidence" value="ECO:0007669"/>
    <property type="project" value="UniProtKB-EC"/>
</dbReference>
<evidence type="ECO:0000256" key="1">
    <source>
        <dbReference type="ARBA" id="ARBA00007198"/>
    </source>
</evidence>